<sequence>MSELTHETLRQMMRTPQQEQSPTTLQSMPGPYDPLAILAEAKTLHWILRIPSRGPGMPRRG</sequence>
<comment type="caution">
    <text evidence="2">The sequence shown here is derived from an EMBL/GenBank/DDBJ whole genome shotgun (WGS) entry which is preliminary data.</text>
</comment>
<accession>A0AAW2UJT0</accession>
<dbReference type="EMBL" id="JACGWN010000012">
    <property type="protein sequence ID" value="KAL0416221.1"/>
    <property type="molecule type" value="Genomic_DNA"/>
</dbReference>
<dbReference type="AlphaFoldDB" id="A0AAW2UJT0"/>
<feature type="region of interest" description="Disordered" evidence="1">
    <location>
        <begin position="1"/>
        <end position="31"/>
    </location>
</feature>
<evidence type="ECO:0000256" key="1">
    <source>
        <dbReference type="SAM" id="MobiDB-lite"/>
    </source>
</evidence>
<organism evidence="2">
    <name type="scientific">Sesamum latifolium</name>
    <dbReference type="NCBI Taxonomy" id="2727402"/>
    <lineage>
        <taxon>Eukaryota</taxon>
        <taxon>Viridiplantae</taxon>
        <taxon>Streptophyta</taxon>
        <taxon>Embryophyta</taxon>
        <taxon>Tracheophyta</taxon>
        <taxon>Spermatophyta</taxon>
        <taxon>Magnoliopsida</taxon>
        <taxon>eudicotyledons</taxon>
        <taxon>Gunneridae</taxon>
        <taxon>Pentapetalae</taxon>
        <taxon>asterids</taxon>
        <taxon>lamiids</taxon>
        <taxon>Lamiales</taxon>
        <taxon>Pedaliaceae</taxon>
        <taxon>Sesamum</taxon>
    </lineage>
</organism>
<evidence type="ECO:0000313" key="2">
    <source>
        <dbReference type="EMBL" id="KAL0416221.1"/>
    </source>
</evidence>
<reference evidence="2" key="2">
    <citation type="journal article" date="2024" name="Plant">
        <title>Genomic evolution and insights into agronomic trait innovations of Sesamum species.</title>
        <authorList>
            <person name="Miao H."/>
            <person name="Wang L."/>
            <person name="Qu L."/>
            <person name="Liu H."/>
            <person name="Sun Y."/>
            <person name="Le M."/>
            <person name="Wang Q."/>
            <person name="Wei S."/>
            <person name="Zheng Y."/>
            <person name="Lin W."/>
            <person name="Duan Y."/>
            <person name="Cao H."/>
            <person name="Xiong S."/>
            <person name="Wang X."/>
            <person name="Wei L."/>
            <person name="Li C."/>
            <person name="Ma Q."/>
            <person name="Ju M."/>
            <person name="Zhao R."/>
            <person name="Li G."/>
            <person name="Mu C."/>
            <person name="Tian Q."/>
            <person name="Mei H."/>
            <person name="Zhang T."/>
            <person name="Gao T."/>
            <person name="Zhang H."/>
        </authorList>
    </citation>
    <scope>NUCLEOTIDE SEQUENCE</scope>
    <source>
        <strain evidence="2">KEN1</strain>
    </source>
</reference>
<reference evidence="2" key="1">
    <citation type="submission" date="2020-06" db="EMBL/GenBank/DDBJ databases">
        <authorList>
            <person name="Li T."/>
            <person name="Hu X."/>
            <person name="Zhang T."/>
            <person name="Song X."/>
            <person name="Zhang H."/>
            <person name="Dai N."/>
            <person name="Sheng W."/>
            <person name="Hou X."/>
            <person name="Wei L."/>
        </authorList>
    </citation>
    <scope>NUCLEOTIDE SEQUENCE</scope>
    <source>
        <strain evidence="2">KEN1</strain>
        <tissue evidence="2">Leaf</tissue>
    </source>
</reference>
<name>A0AAW2UJT0_9LAMI</name>
<gene>
    <name evidence="2" type="ORF">Slati_3454000</name>
</gene>
<proteinExistence type="predicted"/>
<feature type="compositionally biased region" description="Polar residues" evidence="1">
    <location>
        <begin position="14"/>
        <end position="27"/>
    </location>
</feature>
<protein>
    <submittedName>
        <fullName evidence="2">Uncharacterized protein</fullName>
    </submittedName>
</protein>